<feature type="domain" description="DUF6362" evidence="1">
    <location>
        <begin position="46"/>
        <end position="151"/>
    </location>
</feature>
<organism evidence="2">
    <name type="scientific">uncultured Alphaproteobacteria bacterium</name>
    <dbReference type="NCBI Taxonomy" id="91750"/>
    <lineage>
        <taxon>Bacteria</taxon>
        <taxon>Pseudomonadati</taxon>
        <taxon>Pseudomonadota</taxon>
        <taxon>Alphaproteobacteria</taxon>
        <taxon>environmental samples</taxon>
    </lineage>
</organism>
<dbReference type="AlphaFoldDB" id="A0A212KM14"/>
<dbReference type="Pfam" id="PF19889">
    <property type="entry name" value="DUF6362"/>
    <property type="match status" value="1"/>
</dbReference>
<evidence type="ECO:0000313" key="2">
    <source>
        <dbReference type="EMBL" id="SBW12680.1"/>
    </source>
</evidence>
<evidence type="ECO:0000259" key="1">
    <source>
        <dbReference type="Pfam" id="PF19889"/>
    </source>
</evidence>
<protein>
    <recommendedName>
        <fullName evidence="1">DUF6362 domain-containing protein</fullName>
    </recommendedName>
</protein>
<dbReference type="InterPro" id="IPR045942">
    <property type="entry name" value="DUF6362"/>
</dbReference>
<gene>
    <name evidence="2" type="ORF">KL86APRO_30171</name>
</gene>
<proteinExistence type="predicted"/>
<sequence>MAMTSRAFARARQRVAGAAMITAVRRGRMTPEAVAVRMEEAADVLRRLPAADRPGGCRCSMPTPLREVRDVWSKALEEGRFADMVASPSVPSAEDIGRMDEALGWLRLIPGEDAKLVWDRATRTAWKVLERRFGASRSTLWRRHLAALIVIAMKINKKP</sequence>
<dbReference type="EMBL" id="FLUO01000003">
    <property type="protein sequence ID" value="SBW12680.1"/>
    <property type="molecule type" value="Genomic_DNA"/>
</dbReference>
<name>A0A212KM14_9PROT</name>
<accession>A0A212KM14</accession>
<reference evidence="2" key="1">
    <citation type="submission" date="2016-04" db="EMBL/GenBank/DDBJ databases">
        <authorList>
            <person name="Evans L.H."/>
            <person name="Alamgir A."/>
            <person name="Owens N."/>
            <person name="Weber N.D."/>
            <person name="Virtaneva K."/>
            <person name="Barbian K."/>
            <person name="Babar A."/>
            <person name="Rosenke K."/>
        </authorList>
    </citation>
    <scope>NUCLEOTIDE SEQUENCE</scope>
    <source>
        <strain evidence="2">86</strain>
    </source>
</reference>